<dbReference type="InterPro" id="IPR011990">
    <property type="entry name" value="TPR-like_helical_dom_sf"/>
</dbReference>
<dbReference type="GO" id="GO:0072380">
    <property type="term" value="C:TRC complex"/>
    <property type="evidence" value="ECO:0007669"/>
    <property type="project" value="TreeGrafter"/>
</dbReference>
<dbReference type="OrthoDB" id="298012at2759"/>
<dbReference type="SUPFAM" id="SSF103111">
    <property type="entry name" value="Activator of Hsp90 ATPase, Aha1"/>
    <property type="match status" value="1"/>
</dbReference>
<dbReference type="SUPFAM" id="SSF48452">
    <property type="entry name" value="TPR-like"/>
    <property type="match status" value="1"/>
</dbReference>
<dbReference type="InterPro" id="IPR047150">
    <property type="entry name" value="SGT"/>
</dbReference>
<dbReference type="InterPro" id="IPR019734">
    <property type="entry name" value="TPR_rpt"/>
</dbReference>
<comment type="similarity">
    <text evidence="1">Belongs to the AHA1 family.</text>
</comment>
<dbReference type="eggNOG" id="KOG2936">
    <property type="taxonomic scope" value="Eukaryota"/>
</dbReference>
<dbReference type="GO" id="GO:0006620">
    <property type="term" value="P:post-translational protein targeting to endoplasmic reticulum membrane"/>
    <property type="evidence" value="ECO:0007669"/>
    <property type="project" value="TreeGrafter"/>
</dbReference>
<feature type="compositionally biased region" description="Polar residues" evidence="5">
    <location>
        <begin position="187"/>
        <end position="197"/>
    </location>
</feature>
<evidence type="ECO:0000259" key="6">
    <source>
        <dbReference type="SMART" id="SM01000"/>
    </source>
</evidence>
<dbReference type="Gene3D" id="3.15.10.20">
    <property type="entry name" value="Activator of Hsp90 ATPase Aha1, N-terminal domain"/>
    <property type="match status" value="1"/>
</dbReference>
<sequence length="422" mass="46225">MNSNSPFSAHSDILDAPLPSKDDPATRLRLVEECKSRGKAAVQAGHWPDAAALYGKALECYVGQDSDTAKTETAILYSNVSLVRAKMSQWSMAQEAAQQAVQADQVYVKGWWRLGQAESAMGNYTKSVEALQQATKLEPDNKALQKELTKQEEKAKKAAEEKKKEADTPAAMRVDEPQTIEKKAAATDSNSTPSSTAKTKEDDSAMQVDIDGTDFSKSEHIRGYKIVNGKKTSFFHNELSEDAARLIGDIAPKKLDADTGSSSTAAGAKGTSAWNQAGTWEEKDVTNWAKTSLRERLLATTYTLPESSPAPGALVLVTEAKVTGNASCAAVRGKKRYIYELCVTLDWSFSHGDHQADGSIVLPDVDGTCVLGDGYEEANWKVDRADDPSMRPLLETFVHKQGWREAIHETIDDWVRHFKDTY</sequence>
<dbReference type="EMBL" id="CM000616">
    <property type="protein sequence ID" value="EEC46403.1"/>
    <property type="molecule type" value="Genomic_DNA"/>
</dbReference>
<dbReference type="InterPro" id="IPR013105">
    <property type="entry name" value="TPR_2"/>
</dbReference>
<dbReference type="GO" id="GO:0051087">
    <property type="term" value="F:protein-folding chaperone binding"/>
    <property type="evidence" value="ECO:0007669"/>
    <property type="project" value="InterPro"/>
</dbReference>
<dbReference type="GO" id="GO:0016020">
    <property type="term" value="C:membrane"/>
    <property type="evidence" value="ECO:0007669"/>
    <property type="project" value="TreeGrafter"/>
</dbReference>
<evidence type="ECO:0000256" key="4">
    <source>
        <dbReference type="PROSITE-ProRule" id="PRU00339"/>
    </source>
</evidence>
<dbReference type="Pfam" id="PF07719">
    <property type="entry name" value="TPR_2"/>
    <property type="match status" value="1"/>
</dbReference>
<reference evidence="7 8" key="1">
    <citation type="journal article" date="2008" name="Nature">
        <title>The Phaeodactylum genome reveals the evolutionary history of diatom genomes.</title>
        <authorList>
            <person name="Bowler C."/>
            <person name="Allen A.E."/>
            <person name="Badger J.H."/>
            <person name="Grimwood J."/>
            <person name="Jabbari K."/>
            <person name="Kuo A."/>
            <person name="Maheswari U."/>
            <person name="Martens C."/>
            <person name="Maumus F."/>
            <person name="Otillar R.P."/>
            <person name="Rayko E."/>
            <person name="Salamov A."/>
            <person name="Vandepoele K."/>
            <person name="Beszteri B."/>
            <person name="Gruber A."/>
            <person name="Heijde M."/>
            <person name="Katinka M."/>
            <person name="Mock T."/>
            <person name="Valentin K."/>
            <person name="Verret F."/>
            <person name="Berges J.A."/>
            <person name="Brownlee C."/>
            <person name="Cadoret J.P."/>
            <person name="Chiovitti A."/>
            <person name="Choi C.J."/>
            <person name="Coesel S."/>
            <person name="De Martino A."/>
            <person name="Detter J.C."/>
            <person name="Durkin C."/>
            <person name="Falciatore A."/>
            <person name="Fournet J."/>
            <person name="Haruta M."/>
            <person name="Huysman M.J."/>
            <person name="Jenkins B.D."/>
            <person name="Jiroutova K."/>
            <person name="Jorgensen R.E."/>
            <person name="Joubert Y."/>
            <person name="Kaplan A."/>
            <person name="Kroger N."/>
            <person name="Kroth P.G."/>
            <person name="La Roche J."/>
            <person name="Lindquist E."/>
            <person name="Lommer M."/>
            <person name="Martin-Jezequel V."/>
            <person name="Lopez P.J."/>
            <person name="Lucas S."/>
            <person name="Mangogna M."/>
            <person name="McGinnis K."/>
            <person name="Medlin L.K."/>
            <person name="Montsant A."/>
            <person name="Oudot-Le Secq M.P."/>
            <person name="Napoli C."/>
            <person name="Obornik M."/>
            <person name="Parker M.S."/>
            <person name="Petit J.L."/>
            <person name="Porcel B.M."/>
            <person name="Poulsen N."/>
            <person name="Robison M."/>
            <person name="Rychlewski L."/>
            <person name="Rynearson T.A."/>
            <person name="Schmutz J."/>
            <person name="Shapiro H."/>
            <person name="Siaut M."/>
            <person name="Stanley M."/>
            <person name="Sussman M.R."/>
            <person name="Taylor A.R."/>
            <person name="Vardi A."/>
            <person name="von Dassow P."/>
            <person name="Vyverman W."/>
            <person name="Willis A."/>
            <person name="Wyrwicz L.S."/>
            <person name="Rokhsar D.S."/>
            <person name="Weissenbach J."/>
            <person name="Armbrust E.V."/>
            <person name="Green B.R."/>
            <person name="Van de Peer Y."/>
            <person name="Grigoriev I.V."/>
        </authorList>
    </citation>
    <scope>NUCLEOTIDE SEQUENCE [LARGE SCALE GENOMIC DNA]</scope>
    <source>
        <strain evidence="7 8">CCAP 1055/1</strain>
    </source>
</reference>
<feature type="repeat" description="TPR" evidence="4">
    <location>
        <begin position="108"/>
        <end position="141"/>
    </location>
</feature>
<dbReference type="InParanoid" id="B7G468"/>
<feature type="region of interest" description="Disordered" evidence="5">
    <location>
        <begin position="1"/>
        <end position="22"/>
    </location>
</feature>
<dbReference type="Gene3D" id="1.25.40.10">
    <property type="entry name" value="Tetratricopeptide repeat domain"/>
    <property type="match status" value="1"/>
</dbReference>
<dbReference type="Pfam" id="PF09229">
    <property type="entry name" value="Aha1_N"/>
    <property type="match status" value="1"/>
</dbReference>
<dbReference type="GO" id="GO:0060090">
    <property type="term" value="F:molecular adaptor activity"/>
    <property type="evidence" value="ECO:0007669"/>
    <property type="project" value="TreeGrafter"/>
</dbReference>
<dbReference type="InterPro" id="IPR015310">
    <property type="entry name" value="AHSA1-like_N"/>
</dbReference>
<evidence type="ECO:0000313" key="7">
    <source>
        <dbReference type="EMBL" id="EEC46403.1"/>
    </source>
</evidence>
<protein>
    <recommendedName>
        <fullName evidence="6">Activator of Hsp90 ATPase AHSA1-like N-terminal domain-containing protein</fullName>
    </recommendedName>
</protein>
<dbReference type="HOGENOM" id="CLU_682378_0_0_1"/>
<dbReference type="STRING" id="556484.B7G468"/>
<gene>
    <name evidence="7" type="ORF">PHATRDRAFT_47589</name>
</gene>
<keyword evidence="8" id="KW-1185">Reference proteome</keyword>
<feature type="domain" description="Activator of Hsp90 ATPase AHSA1-like N-terminal" evidence="6">
    <location>
        <begin position="282"/>
        <end position="422"/>
    </location>
</feature>
<dbReference type="AlphaFoldDB" id="B7G468"/>
<keyword evidence="3 4" id="KW-0802">TPR repeat</keyword>
<organism evidence="7 8">
    <name type="scientific">Phaeodactylum tricornutum (strain CCAP 1055/1)</name>
    <dbReference type="NCBI Taxonomy" id="556484"/>
    <lineage>
        <taxon>Eukaryota</taxon>
        <taxon>Sar</taxon>
        <taxon>Stramenopiles</taxon>
        <taxon>Ochrophyta</taxon>
        <taxon>Bacillariophyta</taxon>
        <taxon>Bacillariophyceae</taxon>
        <taxon>Bacillariophycidae</taxon>
        <taxon>Naviculales</taxon>
        <taxon>Phaeodactylaceae</taxon>
        <taxon>Phaeodactylum</taxon>
    </lineage>
</organism>
<feature type="region of interest" description="Disordered" evidence="5">
    <location>
        <begin position="136"/>
        <end position="205"/>
    </location>
</feature>
<dbReference type="SMART" id="SM00028">
    <property type="entry name" value="TPR"/>
    <property type="match status" value="3"/>
</dbReference>
<dbReference type="Proteomes" id="UP000000759">
    <property type="component" value="Chromosome 14"/>
</dbReference>
<dbReference type="PANTHER" id="PTHR45831:SF2">
    <property type="entry name" value="LD24721P"/>
    <property type="match status" value="1"/>
</dbReference>
<evidence type="ECO:0000256" key="1">
    <source>
        <dbReference type="ARBA" id="ARBA00006817"/>
    </source>
</evidence>
<dbReference type="GeneID" id="7202644"/>
<evidence type="ECO:0000313" key="8">
    <source>
        <dbReference type="Proteomes" id="UP000000759"/>
    </source>
</evidence>
<feature type="compositionally biased region" description="Basic and acidic residues" evidence="5">
    <location>
        <begin position="137"/>
        <end position="185"/>
    </location>
</feature>
<evidence type="ECO:0000256" key="3">
    <source>
        <dbReference type="ARBA" id="ARBA00022803"/>
    </source>
</evidence>
<dbReference type="SMART" id="SM01000">
    <property type="entry name" value="Aha1_N"/>
    <property type="match status" value="1"/>
</dbReference>
<dbReference type="PROSITE" id="PS50005">
    <property type="entry name" value="TPR"/>
    <property type="match status" value="1"/>
</dbReference>
<reference evidence="8" key="2">
    <citation type="submission" date="2008-08" db="EMBL/GenBank/DDBJ databases">
        <authorList>
            <consortium name="Diatom Consortium"/>
            <person name="Grigoriev I."/>
            <person name="Grimwood J."/>
            <person name="Kuo A."/>
            <person name="Otillar R.P."/>
            <person name="Salamov A."/>
            <person name="Detter J.C."/>
            <person name="Lindquist E."/>
            <person name="Shapiro H."/>
            <person name="Lucas S."/>
            <person name="Glavina del Rio T."/>
            <person name="Pitluck S."/>
            <person name="Rokhsar D."/>
            <person name="Bowler C."/>
        </authorList>
    </citation>
    <scope>GENOME REANNOTATION</scope>
    <source>
        <strain evidence="8">CCAP 1055/1</strain>
    </source>
</reference>
<dbReference type="GO" id="GO:0001671">
    <property type="term" value="F:ATPase activator activity"/>
    <property type="evidence" value="ECO:0007669"/>
    <property type="project" value="InterPro"/>
</dbReference>
<evidence type="ECO:0000256" key="5">
    <source>
        <dbReference type="SAM" id="MobiDB-lite"/>
    </source>
</evidence>
<dbReference type="RefSeq" id="XP_002181863.1">
    <property type="nucleotide sequence ID" value="XM_002181827.1"/>
</dbReference>
<evidence type="ECO:0000256" key="2">
    <source>
        <dbReference type="ARBA" id="ARBA00022737"/>
    </source>
</evidence>
<dbReference type="PANTHER" id="PTHR45831">
    <property type="entry name" value="LD24721P"/>
    <property type="match status" value="1"/>
</dbReference>
<dbReference type="KEGG" id="pti:PHATRDRAFT_47589"/>
<proteinExistence type="inferred from homology"/>
<keyword evidence="2" id="KW-0677">Repeat</keyword>
<accession>B7G468</accession>
<dbReference type="PaxDb" id="2850-Phatr47589"/>
<name>B7G468_PHATC</name>
<dbReference type="InterPro" id="IPR036338">
    <property type="entry name" value="Aha1"/>
</dbReference>
<dbReference type="eggNOG" id="KOG0376">
    <property type="taxonomic scope" value="Eukaryota"/>
</dbReference>